<dbReference type="Pfam" id="PF12728">
    <property type="entry name" value="HTH_17"/>
    <property type="match status" value="1"/>
</dbReference>
<evidence type="ECO:0000313" key="2">
    <source>
        <dbReference type="EMBL" id="SVD21661.1"/>
    </source>
</evidence>
<dbReference type="EMBL" id="UINC01136728">
    <property type="protein sequence ID" value="SVD21661.1"/>
    <property type="molecule type" value="Genomic_DNA"/>
</dbReference>
<dbReference type="AlphaFoldDB" id="A0A382TJQ6"/>
<reference evidence="2" key="1">
    <citation type="submission" date="2018-05" db="EMBL/GenBank/DDBJ databases">
        <authorList>
            <person name="Lanie J.A."/>
            <person name="Ng W.-L."/>
            <person name="Kazmierczak K.M."/>
            <person name="Andrzejewski T.M."/>
            <person name="Davidsen T.M."/>
            <person name="Wayne K.J."/>
            <person name="Tettelin H."/>
            <person name="Glass J.I."/>
            <person name="Rusch D."/>
            <person name="Podicherti R."/>
            <person name="Tsui H.-C.T."/>
            <person name="Winkler M.E."/>
        </authorList>
    </citation>
    <scope>NUCLEOTIDE SEQUENCE</scope>
</reference>
<feature type="domain" description="Helix-turn-helix" evidence="1">
    <location>
        <begin position="8"/>
        <end position="44"/>
    </location>
</feature>
<dbReference type="GO" id="GO:0003677">
    <property type="term" value="F:DNA binding"/>
    <property type="evidence" value="ECO:0007669"/>
    <property type="project" value="InterPro"/>
</dbReference>
<protein>
    <recommendedName>
        <fullName evidence="1">Helix-turn-helix domain-containing protein</fullName>
    </recommendedName>
</protein>
<organism evidence="2">
    <name type="scientific">marine metagenome</name>
    <dbReference type="NCBI Taxonomy" id="408172"/>
    <lineage>
        <taxon>unclassified sequences</taxon>
        <taxon>metagenomes</taxon>
        <taxon>ecological metagenomes</taxon>
    </lineage>
</organism>
<accession>A0A382TJQ6</accession>
<dbReference type="NCBIfam" id="TIGR01764">
    <property type="entry name" value="excise"/>
    <property type="match status" value="1"/>
</dbReference>
<gene>
    <name evidence="2" type="ORF">METZ01_LOCUS374515</name>
</gene>
<proteinExistence type="predicted"/>
<name>A0A382TJQ6_9ZZZZ</name>
<feature type="non-terminal residue" evidence="2">
    <location>
        <position position="47"/>
    </location>
</feature>
<dbReference type="SUPFAM" id="SSF46955">
    <property type="entry name" value="Putative DNA-binding domain"/>
    <property type="match status" value="1"/>
</dbReference>
<dbReference type="InterPro" id="IPR009061">
    <property type="entry name" value="DNA-bd_dom_put_sf"/>
</dbReference>
<evidence type="ECO:0000259" key="1">
    <source>
        <dbReference type="Pfam" id="PF12728"/>
    </source>
</evidence>
<dbReference type="InterPro" id="IPR041657">
    <property type="entry name" value="HTH_17"/>
</dbReference>
<sequence length="47" mass="5393">MNDPASLWLSSKDAANQMGITPRTLYRFIDEGRLPAYRLGRVIRLQT</sequence>
<dbReference type="InterPro" id="IPR010093">
    <property type="entry name" value="SinI_DNA-bd"/>
</dbReference>